<dbReference type="Pfam" id="PF05729">
    <property type="entry name" value="NACHT"/>
    <property type="match status" value="1"/>
</dbReference>
<dbReference type="RefSeq" id="WP_089321782.1">
    <property type="nucleotide sequence ID" value="NZ_FZOQ01000039.1"/>
</dbReference>
<dbReference type="PANTHER" id="PTHR46312">
    <property type="entry name" value="NACHT DOMAIN-CONTAINING PROTEIN"/>
    <property type="match status" value="1"/>
</dbReference>
<dbReference type="SUPFAM" id="SSF52540">
    <property type="entry name" value="P-loop containing nucleoside triphosphate hydrolases"/>
    <property type="match status" value="1"/>
</dbReference>
<organism evidence="2 3">
    <name type="scientific">Pontibacter ummariensis</name>
    <dbReference type="NCBI Taxonomy" id="1610492"/>
    <lineage>
        <taxon>Bacteria</taxon>
        <taxon>Pseudomonadati</taxon>
        <taxon>Bacteroidota</taxon>
        <taxon>Cytophagia</taxon>
        <taxon>Cytophagales</taxon>
        <taxon>Hymenobacteraceae</taxon>
        <taxon>Pontibacter</taxon>
    </lineage>
</organism>
<evidence type="ECO:0000313" key="3">
    <source>
        <dbReference type="Proteomes" id="UP000198432"/>
    </source>
</evidence>
<name>A0A239LCY4_9BACT</name>
<dbReference type="Proteomes" id="UP000198432">
    <property type="component" value="Unassembled WGS sequence"/>
</dbReference>
<sequence>MTKLTIPELKNKIKSKSEKELRELLIILFEELGFKEVTHSHGPTEFGKDIVFYDVDKLGNEKWTACVVKADNVNQSNYNEIVRQVNECFKRPYNSHSKGRVRIDEVYVLTSGIYKSNTRELIAEEIEVKTKNVVYKDLGDIVKYIDDNNISRYLVEEKDVYLTKYHEHVQDVLNSDNSIKILEADFDLNINSLEKFQIKLRTREKTLKEEASKYIGATANVVNLEIVPDVDKILSSNRAALIQGIATSGKTTILKQIGISQLKRDNSANVFYVELSKLYTKTKIYSILEYIQEDYQKVTGSSSFNINTDNKTLILLDGLDEVVADENKIELLAQIVEIKRTLNAQVILTSRDIEFIDSNTTLKKIFETHELLPLNNNEMIELGRKMLNDDDQTRDFTSLLKRSEIVNSFPKTPLATIILVILFKEKKLDKRELPKNIYELYSKFLDLFLNKWDKTKGISEQFTIKQKEFVLNKIAEHLHKKGWVSISFDDLFEFLRELSLTKPIEGLDDPEEFLTKICQRSHILIKNDSDKTFRFFHLTIQEFLAAGSFRKKDEKVLFENFYDNWWLNPNIFYAGATPDDSDILDKIANLELYPADLGSKMHYVMHTSKVLQAAHLLDRSKRRKVLWAMLKMFDEMNLELIQAFVDIDEPKLKLKERTILDRILWARNFFMEFFASSQFDMELKEIWQEVIHNKTNLSDITQYCLSYCIAVNNKEAKYLTEFVLSSEELNVRWFKVVDVDVNVKRLEVQNEKLMLKVRKKSSKHRKYIQDQFKESLRKHYTSITGLKKK</sequence>
<proteinExistence type="predicted"/>
<dbReference type="AlphaFoldDB" id="A0A239LCY4"/>
<feature type="domain" description="NACHT" evidence="1">
    <location>
        <begin position="240"/>
        <end position="389"/>
    </location>
</feature>
<dbReference type="Gene3D" id="3.40.50.300">
    <property type="entry name" value="P-loop containing nucleotide triphosphate hydrolases"/>
    <property type="match status" value="1"/>
</dbReference>
<accession>A0A239LCY4</accession>
<protein>
    <submittedName>
        <fullName evidence="2">NACHT domain-containing protein</fullName>
    </submittedName>
</protein>
<dbReference type="InterPro" id="IPR007111">
    <property type="entry name" value="NACHT_NTPase"/>
</dbReference>
<dbReference type="InterPro" id="IPR027417">
    <property type="entry name" value="P-loop_NTPase"/>
</dbReference>
<dbReference type="OrthoDB" id="1488560at2"/>
<dbReference type="PANTHER" id="PTHR46312:SF2">
    <property type="entry name" value="NUCLEOTIDE-BINDING OLIGOMERIZATION DOMAIN-CONTAINING PROTEIN 2-LIKE"/>
    <property type="match status" value="1"/>
</dbReference>
<keyword evidence="3" id="KW-1185">Reference proteome</keyword>
<reference evidence="3" key="1">
    <citation type="submission" date="2017-06" db="EMBL/GenBank/DDBJ databases">
        <authorList>
            <person name="Varghese N."/>
            <person name="Submissions S."/>
        </authorList>
    </citation>
    <scope>NUCLEOTIDE SEQUENCE [LARGE SCALE GENOMIC DNA]</scope>
    <source>
        <strain evidence="3">NKM1</strain>
    </source>
</reference>
<evidence type="ECO:0000313" key="2">
    <source>
        <dbReference type="EMBL" id="SNT28165.1"/>
    </source>
</evidence>
<evidence type="ECO:0000259" key="1">
    <source>
        <dbReference type="Pfam" id="PF05729"/>
    </source>
</evidence>
<dbReference type="EMBL" id="FZOQ01000039">
    <property type="protein sequence ID" value="SNT28165.1"/>
    <property type="molecule type" value="Genomic_DNA"/>
</dbReference>
<gene>
    <name evidence="2" type="ORF">SAMN06296052_13916</name>
</gene>